<protein>
    <recommendedName>
        <fullName evidence="4">Geranylgeranyl pyrophosphate synthetase</fullName>
    </recommendedName>
</protein>
<feature type="compositionally biased region" description="Basic and acidic residues" evidence="1">
    <location>
        <begin position="401"/>
        <end position="411"/>
    </location>
</feature>
<dbReference type="PANTHER" id="PTHR35179">
    <property type="entry name" value="PROTEIN CBG02620"/>
    <property type="match status" value="1"/>
</dbReference>
<dbReference type="PANTHER" id="PTHR35179:SF2">
    <property type="entry name" value="START DOMAIN-CONTAINING PROTEIN"/>
    <property type="match status" value="1"/>
</dbReference>
<evidence type="ECO:0000256" key="1">
    <source>
        <dbReference type="SAM" id="MobiDB-lite"/>
    </source>
</evidence>
<comment type="caution">
    <text evidence="2">The sequence shown here is derived from an EMBL/GenBank/DDBJ whole genome shotgun (WGS) entry which is preliminary data.</text>
</comment>
<name>A0ABY0FPJ6_9PLEO</name>
<gene>
    <name evidence="2" type="ORF">AA0119_g13066</name>
</gene>
<accession>A0ABY0FPJ6</accession>
<dbReference type="Proteomes" id="UP000293195">
    <property type="component" value="Unassembled WGS sequence"/>
</dbReference>
<evidence type="ECO:0000313" key="2">
    <source>
        <dbReference type="EMBL" id="RYN85844.1"/>
    </source>
</evidence>
<proteinExistence type="predicted"/>
<keyword evidence="3" id="KW-1185">Reference proteome</keyword>
<evidence type="ECO:0000313" key="3">
    <source>
        <dbReference type="Proteomes" id="UP000293195"/>
    </source>
</evidence>
<organism evidence="2 3">
    <name type="scientific">Alternaria tenuissima</name>
    <dbReference type="NCBI Taxonomy" id="119927"/>
    <lineage>
        <taxon>Eukaryota</taxon>
        <taxon>Fungi</taxon>
        <taxon>Dikarya</taxon>
        <taxon>Ascomycota</taxon>
        <taxon>Pezizomycotina</taxon>
        <taxon>Dothideomycetes</taxon>
        <taxon>Pleosporomycetidae</taxon>
        <taxon>Pleosporales</taxon>
        <taxon>Pleosporineae</taxon>
        <taxon>Pleosporaceae</taxon>
        <taxon>Alternaria</taxon>
        <taxon>Alternaria sect. Alternaria</taxon>
        <taxon>Alternaria alternata complex</taxon>
    </lineage>
</organism>
<reference evidence="3" key="1">
    <citation type="journal article" date="2019" name="bioRxiv">
        <title>Genomics, evolutionary history and diagnostics of the Alternaria alternata species group including apple and Asian pear pathotypes.</title>
        <authorList>
            <person name="Armitage A.D."/>
            <person name="Cockerton H.M."/>
            <person name="Sreenivasaprasad S."/>
            <person name="Woodhall J.W."/>
            <person name="Lane C.R."/>
            <person name="Harrison R.J."/>
            <person name="Clarkson J.P."/>
        </authorList>
    </citation>
    <scope>NUCLEOTIDE SEQUENCE [LARGE SCALE GENOMIC DNA]</scope>
    <source>
        <strain evidence="3">FERA 635</strain>
    </source>
</reference>
<evidence type="ECO:0008006" key="4">
    <source>
        <dbReference type="Google" id="ProtNLM"/>
    </source>
</evidence>
<dbReference type="EMBL" id="PDXF01000162">
    <property type="protein sequence ID" value="RYN85844.1"/>
    <property type="molecule type" value="Genomic_DNA"/>
</dbReference>
<sequence>MVDDLIAEISRSELKDINTPVSASITDVQHLTSYNWIEAPRVTPTIAVPGSPDLWSPPNGPFRLEKDTGHVYIAQNAARYPESPLEPLFRALYVSHPSFNVASIDVVTDRNNIRKLLSLTNPRWSSYKREDFTIQVEVTNNTAIFCREETKTEEYIGPNKFRGYGHSFEKKCTSRQVSGSTGHHRIISYSFGGLKFIVRYETDGYVGIVGAQLSLQPAGNQAPDVDDLSSVLDSLSLSPQSSSAGKTYSDSSKLIIRKEGQVVPLPSILEIKTRVSHKPLAFEDVVSQLWVSQTPKLVRAYHNRGVFPVPKVEDVVVQVKAWEDQNQDDLRMLAGLIGKIRDIVKEGGGRAILKYDASGDNLVFHKLGGKQMLPKGLYAKWESNDDKGTGLDVEIAGQSNKKTESAVRRET</sequence>
<feature type="region of interest" description="Disordered" evidence="1">
    <location>
        <begin position="390"/>
        <end position="411"/>
    </location>
</feature>